<keyword evidence="21" id="KW-0010">Activator</keyword>
<dbReference type="PANTHER" id="PTHR24056:SF171">
    <property type="entry name" value="CYCLIN-DEPENDENT KINASE 20"/>
    <property type="match status" value="1"/>
</dbReference>
<evidence type="ECO:0000256" key="19">
    <source>
        <dbReference type="ARBA" id="ARBA00023069"/>
    </source>
</evidence>
<evidence type="ECO:0000256" key="20">
    <source>
        <dbReference type="ARBA" id="ARBA00023125"/>
    </source>
</evidence>
<dbReference type="Gene3D" id="3.30.200.20">
    <property type="entry name" value="Phosphorylase Kinase, domain 1"/>
    <property type="match status" value="1"/>
</dbReference>
<dbReference type="GO" id="GO:0008270">
    <property type="term" value="F:zinc ion binding"/>
    <property type="evidence" value="ECO:0007669"/>
    <property type="project" value="UniProtKB-KW"/>
</dbReference>
<dbReference type="GO" id="GO:0043565">
    <property type="term" value="F:sequence-specific DNA binding"/>
    <property type="evidence" value="ECO:0007669"/>
    <property type="project" value="InterPro"/>
</dbReference>
<gene>
    <name evidence="36" type="ORF">AAFF_G00059530</name>
</gene>
<name>A0AAD7WEC0_9TELE</name>
<dbReference type="InterPro" id="IPR011009">
    <property type="entry name" value="Kinase-like_dom_sf"/>
</dbReference>
<dbReference type="PRINTS" id="PR00619">
    <property type="entry name" value="GATAZNFINGER"/>
</dbReference>
<evidence type="ECO:0000256" key="25">
    <source>
        <dbReference type="ARBA" id="ARBA00023306"/>
    </source>
</evidence>
<feature type="region of interest" description="Disordered" evidence="33">
    <location>
        <begin position="731"/>
        <end position="771"/>
    </location>
</feature>
<feature type="domain" description="Protein kinase" evidence="34">
    <location>
        <begin position="4"/>
        <end position="288"/>
    </location>
</feature>
<evidence type="ECO:0000256" key="11">
    <source>
        <dbReference type="ARBA" id="ARBA00022723"/>
    </source>
</evidence>
<dbReference type="InterPro" id="IPR000719">
    <property type="entry name" value="Prot_kinase_dom"/>
</dbReference>
<evidence type="ECO:0000259" key="34">
    <source>
        <dbReference type="PROSITE" id="PS50011"/>
    </source>
</evidence>
<dbReference type="EMBL" id="JAINUG010000136">
    <property type="protein sequence ID" value="KAJ8393480.1"/>
    <property type="molecule type" value="Genomic_DNA"/>
</dbReference>
<feature type="region of interest" description="Disordered" evidence="33">
    <location>
        <begin position="415"/>
        <end position="434"/>
    </location>
</feature>
<keyword evidence="15" id="KW-0418">Kinase</keyword>
<feature type="compositionally biased region" description="Polar residues" evidence="33">
    <location>
        <begin position="381"/>
        <end position="399"/>
    </location>
</feature>
<keyword evidence="16" id="KW-0862">Zinc</keyword>
<dbReference type="Pfam" id="PF00320">
    <property type="entry name" value="GATA"/>
    <property type="match status" value="2"/>
</dbReference>
<keyword evidence="17 32" id="KW-0067">ATP-binding</keyword>
<dbReference type="PROSITE" id="PS00107">
    <property type="entry name" value="PROTEIN_KINASE_ATP"/>
    <property type="match status" value="1"/>
</dbReference>
<evidence type="ECO:0000256" key="30">
    <source>
        <dbReference type="ARBA" id="ARBA00048367"/>
    </source>
</evidence>
<dbReference type="FunFam" id="1.10.510.10:FF:000406">
    <property type="entry name" value="cyclin-dependent kinase 20 isoform X1"/>
    <property type="match status" value="1"/>
</dbReference>
<evidence type="ECO:0000256" key="32">
    <source>
        <dbReference type="PROSITE-ProRule" id="PRU10141"/>
    </source>
</evidence>
<feature type="domain" description="GATA-type" evidence="35">
    <location>
        <begin position="631"/>
        <end position="686"/>
    </location>
</feature>
<feature type="compositionally biased region" description="Polar residues" evidence="33">
    <location>
        <begin position="511"/>
        <end position="529"/>
    </location>
</feature>
<evidence type="ECO:0000313" key="37">
    <source>
        <dbReference type="Proteomes" id="UP001221898"/>
    </source>
</evidence>
<evidence type="ECO:0000256" key="9">
    <source>
        <dbReference type="ARBA" id="ARBA00022618"/>
    </source>
</evidence>
<dbReference type="InterPro" id="IPR000679">
    <property type="entry name" value="Znf_GATA"/>
</dbReference>
<dbReference type="PROSITE" id="PS50114">
    <property type="entry name" value="GATA_ZN_FINGER_2"/>
    <property type="match status" value="2"/>
</dbReference>
<evidence type="ECO:0000256" key="7">
    <source>
        <dbReference type="ARBA" id="ARBA00022490"/>
    </source>
</evidence>
<evidence type="ECO:0000256" key="5">
    <source>
        <dbReference type="ARBA" id="ARBA00012425"/>
    </source>
</evidence>
<dbReference type="PROSITE" id="PS50011">
    <property type="entry name" value="PROTEIN_KINASE_DOM"/>
    <property type="match status" value="1"/>
</dbReference>
<organism evidence="36 37">
    <name type="scientific">Aldrovandia affinis</name>
    <dbReference type="NCBI Taxonomy" id="143900"/>
    <lineage>
        <taxon>Eukaryota</taxon>
        <taxon>Metazoa</taxon>
        <taxon>Chordata</taxon>
        <taxon>Craniata</taxon>
        <taxon>Vertebrata</taxon>
        <taxon>Euteleostomi</taxon>
        <taxon>Actinopterygii</taxon>
        <taxon>Neopterygii</taxon>
        <taxon>Teleostei</taxon>
        <taxon>Notacanthiformes</taxon>
        <taxon>Halosauridae</taxon>
        <taxon>Aldrovandia</taxon>
    </lineage>
</organism>
<keyword evidence="14 31" id="KW-0863">Zinc-finger</keyword>
<dbReference type="GO" id="GO:0005929">
    <property type="term" value="C:cilium"/>
    <property type="evidence" value="ECO:0007669"/>
    <property type="project" value="UniProtKB-SubCell"/>
</dbReference>
<evidence type="ECO:0000256" key="21">
    <source>
        <dbReference type="ARBA" id="ARBA00023159"/>
    </source>
</evidence>
<evidence type="ECO:0000256" key="33">
    <source>
        <dbReference type="SAM" id="MobiDB-lite"/>
    </source>
</evidence>
<dbReference type="SUPFAM" id="SSF56112">
    <property type="entry name" value="Protein kinase-like (PK-like)"/>
    <property type="match status" value="1"/>
</dbReference>
<dbReference type="FunFam" id="3.30.50.10:FF:000032">
    <property type="entry name" value="Transcription factor GATA-3"/>
    <property type="match status" value="1"/>
</dbReference>
<dbReference type="GO" id="GO:0051301">
    <property type="term" value="P:cell division"/>
    <property type="evidence" value="ECO:0007669"/>
    <property type="project" value="UniProtKB-KW"/>
</dbReference>
<evidence type="ECO:0000256" key="2">
    <source>
        <dbReference type="ARBA" id="ARBA00004138"/>
    </source>
</evidence>
<dbReference type="PANTHER" id="PTHR24056">
    <property type="entry name" value="CELL DIVISION PROTEIN KINASE"/>
    <property type="match status" value="1"/>
</dbReference>
<protein>
    <recommendedName>
        <fullName evidence="26">Cyclin-dependent kinase 20</fullName>
        <ecNumber evidence="5">2.7.11.22</ecNumber>
    </recommendedName>
    <alternativeName>
        <fullName evidence="27">Cell cycle-related kinase</fullName>
    </alternativeName>
    <alternativeName>
        <fullName evidence="28">Cell division protein kinase 20</fullName>
    </alternativeName>
</protein>
<feature type="region of interest" description="Disordered" evidence="33">
    <location>
        <begin position="502"/>
        <end position="537"/>
    </location>
</feature>
<evidence type="ECO:0000256" key="3">
    <source>
        <dbReference type="ARBA" id="ARBA00004496"/>
    </source>
</evidence>
<evidence type="ECO:0000256" key="29">
    <source>
        <dbReference type="ARBA" id="ARBA00047811"/>
    </source>
</evidence>
<evidence type="ECO:0000259" key="35">
    <source>
        <dbReference type="PROSITE" id="PS50114"/>
    </source>
</evidence>
<dbReference type="SMART" id="SM00220">
    <property type="entry name" value="S_TKc"/>
    <property type="match status" value="1"/>
</dbReference>
<dbReference type="AlphaFoldDB" id="A0AAD7WEC0"/>
<dbReference type="FunFam" id="3.30.50.10:FF:000001">
    <property type="entry name" value="GATA transcription factor (GATAd)"/>
    <property type="match status" value="1"/>
</dbReference>
<evidence type="ECO:0000256" key="31">
    <source>
        <dbReference type="PROSITE-ProRule" id="PRU00094"/>
    </source>
</evidence>
<evidence type="ECO:0000313" key="36">
    <source>
        <dbReference type="EMBL" id="KAJ8393480.1"/>
    </source>
</evidence>
<keyword evidence="10" id="KW-0808">Transferase</keyword>
<feature type="compositionally biased region" description="Basic residues" evidence="33">
    <location>
        <begin position="738"/>
        <end position="751"/>
    </location>
</feature>
<dbReference type="InterPro" id="IPR048002">
    <property type="entry name" value="CDK20-like_STKc"/>
</dbReference>
<dbReference type="Gene3D" id="1.10.510.10">
    <property type="entry name" value="Transferase(Phosphotransferase) domain 1"/>
    <property type="match status" value="1"/>
</dbReference>
<evidence type="ECO:0000256" key="14">
    <source>
        <dbReference type="ARBA" id="ARBA00022771"/>
    </source>
</evidence>
<keyword evidence="19" id="KW-0969">Cilium</keyword>
<dbReference type="SUPFAM" id="SSF57716">
    <property type="entry name" value="Glucocorticoid receptor-like (DNA-binding domain)"/>
    <property type="match status" value="2"/>
</dbReference>
<keyword evidence="25" id="KW-0131">Cell cycle</keyword>
<comment type="subcellular location">
    <subcellularLocation>
        <location evidence="2">Cell projection</location>
        <location evidence="2">Cilium</location>
    </subcellularLocation>
    <subcellularLocation>
        <location evidence="3">Cytoplasm</location>
    </subcellularLocation>
    <subcellularLocation>
        <location evidence="1">Nucleus</location>
    </subcellularLocation>
</comment>
<evidence type="ECO:0000256" key="10">
    <source>
        <dbReference type="ARBA" id="ARBA00022679"/>
    </source>
</evidence>
<evidence type="ECO:0000256" key="22">
    <source>
        <dbReference type="ARBA" id="ARBA00023163"/>
    </source>
</evidence>
<evidence type="ECO:0000256" key="18">
    <source>
        <dbReference type="ARBA" id="ARBA00023015"/>
    </source>
</evidence>
<evidence type="ECO:0000256" key="23">
    <source>
        <dbReference type="ARBA" id="ARBA00023242"/>
    </source>
</evidence>
<keyword evidence="7" id="KW-0963">Cytoplasm</keyword>
<dbReference type="Gene3D" id="3.30.50.10">
    <property type="entry name" value="Erythroid Transcription Factor GATA-1, subunit A"/>
    <property type="match status" value="2"/>
</dbReference>
<dbReference type="SMART" id="SM00401">
    <property type="entry name" value="ZnF_GATA"/>
    <property type="match status" value="2"/>
</dbReference>
<evidence type="ECO:0000256" key="1">
    <source>
        <dbReference type="ARBA" id="ARBA00004123"/>
    </source>
</evidence>
<dbReference type="CDD" id="cd07832">
    <property type="entry name" value="STKc_CCRK"/>
    <property type="match status" value="1"/>
</dbReference>
<dbReference type="GO" id="GO:0005737">
    <property type="term" value="C:cytoplasm"/>
    <property type="evidence" value="ECO:0007669"/>
    <property type="project" value="UniProtKB-SubCell"/>
</dbReference>
<comment type="similarity">
    <text evidence="4">Belongs to the protein kinase superfamily. CMGC Ser/Thr protein kinase family. CDC2/CDKX subfamily.</text>
</comment>
<keyword evidence="20" id="KW-0238">DNA-binding</keyword>
<evidence type="ECO:0000256" key="24">
    <source>
        <dbReference type="ARBA" id="ARBA00023273"/>
    </source>
</evidence>
<keyword evidence="37" id="KW-1185">Reference proteome</keyword>
<reference evidence="36" key="1">
    <citation type="journal article" date="2023" name="Science">
        <title>Genome structures resolve the early diversification of teleost fishes.</title>
        <authorList>
            <person name="Parey E."/>
            <person name="Louis A."/>
            <person name="Montfort J."/>
            <person name="Bouchez O."/>
            <person name="Roques C."/>
            <person name="Iampietro C."/>
            <person name="Lluch J."/>
            <person name="Castinel A."/>
            <person name="Donnadieu C."/>
            <person name="Desvignes T."/>
            <person name="Floi Bucao C."/>
            <person name="Jouanno E."/>
            <person name="Wen M."/>
            <person name="Mejri S."/>
            <person name="Dirks R."/>
            <person name="Jansen H."/>
            <person name="Henkel C."/>
            <person name="Chen W.J."/>
            <person name="Zahm M."/>
            <person name="Cabau C."/>
            <person name="Klopp C."/>
            <person name="Thompson A.W."/>
            <person name="Robinson-Rechavi M."/>
            <person name="Braasch I."/>
            <person name="Lecointre G."/>
            <person name="Bobe J."/>
            <person name="Postlethwait J.H."/>
            <person name="Berthelot C."/>
            <person name="Roest Crollius H."/>
            <person name="Guiguen Y."/>
        </authorList>
    </citation>
    <scope>NUCLEOTIDE SEQUENCE</scope>
    <source>
        <strain evidence="36">NC1722</strain>
    </source>
</reference>
<keyword evidence="22" id="KW-0804">Transcription</keyword>
<dbReference type="Pfam" id="PF00069">
    <property type="entry name" value="Pkinase"/>
    <property type="match status" value="1"/>
</dbReference>
<keyword evidence="9" id="KW-0132">Cell division</keyword>
<evidence type="ECO:0000256" key="26">
    <source>
        <dbReference type="ARBA" id="ARBA00035711"/>
    </source>
</evidence>
<evidence type="ECO:0000256" key="12">
    <source>
        <dbReference type="ARBA" id="ARBA00022737"/>
    </source>
</evidence>
<accession>A0AAD7WEC0</accession>
<dbReference type="InterPro" id="IPR013088">
    <property type="entry name" value="Znf_NHR/GATA"/>
</dbReference>
<keyword evidence="24" id="KW-0966">Cell projection</keyword>
<dbReference type="FunFam" id="3.30.200.20:FF:000211">
    <property type="entry name" value="Putative cyclin-dependent kinase 20"/>
    <property type="match status" value="1"/>
</dbReference>
<dbReference type="InterPro" id="IPR050108">
    <property type="entry name" value="CDK"/>
</dbReference>
<evidence type="ECO:0000256" key="15">
    <source>
        <dbReference type="ARBA" id="ARBA00022777"/>
    </source>
</evidence>
<keyword evidence="6" id="KW-0217">Developmental protein</keyword>
<dbReference type="PROSITE" id="PS00344">
    <property type="entry name" value="GATA_ZN_FINGER_1"/>
    <property type="match status" value="2"/>
</dbReference>
<dbReference type="EC" id="2.7.11.22" evidence="5"/>
<comment type="catalytic activity">
    <reaction evidence="30">
        <text>L-seryl-[protein] + ATP = O-phospho-L-seryl-[protein] + ADP + H(+)</text>
        <dbReference type="Rhea" id="RHEA:17989"/>
        <dbReference type="Rhea" id="RHEA-COMP:9863"/>
        <dbReference type="Rhea" id="RHEA-COMP:11604"/>
        <dbReference type="ChEBI" id="CHEBI:15378"/>
        <dbReference type="ChEBI" id="CHEBI:29999"/>
        <dbReference type="ChEBI" id="CHEBI:30616"/>
        <dbReference type="ChEBI" id="CHEBI:83421"/>
        <dbReference type="ChEBI" id="CHEBI:456216"/>
        <dbReference type="EC" id="2.7.11.22"/>
    </reaction>
</comment>
<evidence type="ECO:0000256" key="13">
    <source>
        <dbReference type="ARBA" id="ARBA00022741"/>
    </source>
</evidence>
<dbReference type="PROSITE" id="PS00108">
    <property type="entry name" value="PROTEIN_KINASE_ST"/>
    <property type="match status" value="1"/>
</dbReference>
<dbReference type="GO" id="GO:0005524">
    <property type="term" value="F:ATP binding"/>
    <property type="evidence" value="ECO:0007669"/>
    <property type="project" value="UniProtKB-UniRule"/>
</dbReference>
<evidence type="ECO:0000256" key="27">
    <source>
        <dbReference type="ARBA" id="ARBA00035720"/>
    </source>
</evidence>
<feature type="binding site" evidence="32">
    <location>
        <position position="33"/>
    </location>
    <ligand>
        <name>ATP</name>
        <dbReference type="ChEBI" id="CHEBI:30616"/>
    </ligand>
</feature>
<evidence type="ECO:0000256" key="4">
    <source>
        <dbReference type="ARBA" id="ARBA00006485"/>
    </source>
</evidence>
<dbReference type="InterPro" id="IPR017441">
    <property type="entry name" value="Protein_kinase_ATP_BS"/>
</dbReference>
<dbReference type="Proteomes" id="UP001221898">
    <property type="component" value="Unassembled WGS sequence"/>
</dbReference>
<dbReference type="GO" id="GO:0004693">
    <property type="term" value="F:cyclin-dependent protein serine/threonine kinase activity"/>
    <property type="evidence" value="ECO:0007669"/>
    <property type="project" value="UniProtKB-EC"/>
</dbReference>
<comment type="caution">
    <text evidence="36">The sequence shown here is derived from an EMBL/GenBank/DDBJ whole genome shotgun (WGS) entry which is preliminary data.</text>
</comment>
<keyword evidence="11" id="KW-0479">Metal-binding</keyword>
<evidence type="ECO:0000256" key="6">
    <source>
        <dbReference type="ARBA" id="ARBA00022473"/>
    </source>
</evidence>
<dbReference type="GO" id="GO:0005634">
    <property type="term" value="C:nucleus"/>
    <property type="evidence" value="ECO:0007669"/>
    <property type="project" value="UniProtKB-SubCell"/>
</dbReference>
<dbReference type="GO" id="GO:0006355">
    <property type="term" value="P:regulation of DNA-templated transcription"/>
    <property type="evidence" value="ECO:0007669"/>
    <property type="project" value="InterPro"/>
</dbReference>
<keyword evidence="18" id="KW-0805">Transcription regulation</keyword>
<keyword evidence="8" id="KW-0723">Serine/threonine-protein kinase</keyword>
<keyword evidence="23" id="KW-0539">Nucleus</keyword>
<dbReference type="CDD" id="cd00202">
    <property type="entry name" value="ZnF_GATA"/>
    <property type="match status" value="2"/>
</dbReference>
<keyword evidence="12" id="KW-0677">Repeat</keyword>
<feature type="region of interest" description="Disordered" evidence="33">
    <location>
        <begin position="379"/>
        <end position="399"/>
    </location>
</feature>
<evidence type="ECO:0000256" key="8">
    <source>
        <dbReference type="ARBA" id="ARBA00022527"/>
    </source>
</evidence>
<keyword evidence="13 32" id="KW-0547">Nucleotide-binding</keyword>
<dbReference type="InterPro" id="IPR008271">
    <property type="entry name" value="Ser/Thr_kinase_AS"/>
</dbReference>
<feature type="domain" description="GATA-type" evidence="35">
    <location>
        <begin position="685"/>
        <end position="738"/>
    </location>
</feature>
<comment type="catalytic activity">
    <reaction evidence="29">
        <text>L-threonyl-[protein] + ATP = O-phospho-L-threonyl-[protein] + ADP + H(+)</text>
        <dbReference type="Rhea" id="RHEA:46608"/>
        <dbReference type="Rhea" id="RHEA-COMP:11060"/>
        <dbReference type="Rhea" id="RHEA-COMP:11605"/>
        <dbReference type="ChEBI" id="CHEBI:15378"/>
        <dbReference type="ChEBI" id="CHEBI:30013"/>
        <dbReference type="ChEBI" id="CHEBI:30616"/>
        <dbReference type="ChEBI" id="CHEBI:61977"/>
        <dbReference type="ChEBI" id="CHEBI:456216"/>
        <dbReference type="EC" id="2.7.11.22"/>
    </reaction>
</comment>
<sequence length="819" mass="90125">MDQYSILGRIGEGAHGIVFKAKHIETGETVALKKVALRKLEDGIPNQALREIKALQEIEDNQYVVKLKNVFPHGTGFVLVFEYMLSDLSEVIRNSQRPLTESQVKGYMMMLLKGVAFCHENSIMHRDLKPANLLISSTGHLKIADFGLARLFSNEGDRLYSHQVATRWYRAPELLYGARKYDEGVDLWAVGCIFGELLNNSPLFPGENDIEQLCCVLRVLGTPNQQVWPEITELPDYNKITFKENPPIPLEEIVPDTSAQAVDLLKKFLVYPSKQRITASQALLHPYFFTDPLPAHHSELPIPQRGGKRSHQRLQPPYEFSVDRPLHESLVDPELIQGHAWGHPGLGPRLTSTCFGTWSSTDPRERERERVALQRAHRQLIPTQSLPTTAMEDSSDQSRWVSSAAIGPEVMSSFSAEPGLLPHQGEGEEALYSSAESDFTSLPSYFSNPSHSRAAPAYRHSPVRQVYSSSSLLNSIPWLDGSGGHALSSPYSPAPSAWPGNPFGKTPLHPHTSSSLYPPPTASSFTSSRDGIPSPGQDIKESLRIQEAMKGERLSPLEGGGGSFLTLSSAAGGAYAHPSYSHSHSHSLGHYNSYMASPQEYGTAALYSTPGGWMTPSSYSPKLRNKMRLSPPDARECVNCGATATPLWRRDGTGHYLCNACGLYHKMNGQNRPLIRPKKRLIVSKRAGTQCANCHTSTTTLWRRNASGEPVCNACGLYFKLHNVNRPLTMKKDGIQTRNRKVSNKNKKGKKSGGAMDPYADGPRGSCSDLHSSPYSLGPGSLLSYGHSPHLLPQSSSLYPSASLPYSYHPTSGMVPTLV</sequence>
<proteinExistence type="inferred from homology"/>
<evidence type="ECO:0000256" key="28">
    <source>
        <dbReference type="ARBA" id="ARBA00035723"/>
    </source>
</evidence>
<evidence type="ECO:0000256" key="17">
    <source>
        <dbReference type="ARBA" id="ARBA00022840"/>
    </source>
</evidence>
<evidence type="ECO:0000256" key="16">
    <source>
        <dbReference type="ARBA" id="ARBA00022833"/>
    </source>
</evidence>